<gene>
    <name evidence="7" type="primary">SELENOH</name>
</gene>
<evidence type="ECO:0000313" key="7">
    <source>
        <dbReference type="Ensembl" id="ENSVURP00010007831.1"/>
    </source>
</evidence>
<keyword evidence="8" id="KW-1185">Reference proteome</keyword>
<evidence type="ECO:0000256" key="2">
    <source>
        <dbReference type="ARBA" id="ARBA00023284"/>
    </source>
</evidence>
<dbReference type="GO" id="GO:0005794">
    <property type="term" value="C:Golgi apparatus"/>
    <property type="evidence" value="ECO:0007669"/>
    <property type="project" value="TreeGrafter"/>
</dbReference>
<dbReference type="Ensembl" id="ENSVURT00010008874.1">
    <property type="protein sequence ID" value="ENSVURP00010007831.1"/>
    <property type="gene ID" value="ENSVURG00010006028.1"/>
</dbReference>
<evidence type="ECO:0000313" key="8">
    <source>
        <dbReference type="Proteomes" id="UP000314987"/>
    </source>
</evidence>
<evidence type="ECO:0000256" key="4">
    <source>
        <dbReference type="ARBA" id="ARBA00060789"/>
    </source>
</evidence>
<feature type="region of interest" description="Disordered" evidence="6">
    <location>
        <begin position="1"/>
        <end position="33"/>
    </location>
</feature>
<sequence length="122" mass="13411">MAPRGRKRKADAAADGETEKPEKLAQGGDGGVGEARVVIEHCRSRVYARHAEAVSQALRLARPELPVLLNPTKPRRSSFEVTLQRPDGSRAELWSGIKKGPPRKLKFPEPGQVVEELKKQLA</sequence>
<dbReference type="InterPro" id="IPR052674">
    <property type="entry name" value="SelWTH-like"/>
</dbReference>
<accession>A0A4X2KCK5</accession>
<dbReference type="GeneTree" id="ENSGT00940000163915"/>
<proteinExistence type="inferred from homology"/>
<dbReference type="PANTHER" id="PTHR33638:SF1">
    <property type="entry name" value="SELENOPROTEIN H"/>
    <property type="match status" value="1"/>
</dbReference>
<comment type="similarity">
    <text evidence="4">Belongs to the SelWTH family.</text>
</comment>
<dbReference type="AlphaFoldDB" id="A0A4X2KCK5"/>
<protein>
    <recommendedName>
        <fullName evidence="5">Selenoprotein H</fullName>
    </recommendedName>
</protein>
<dbReference type="OMA" id="WHNAEEV"/>
<dbReference type="InterPro" id="IPR011893">
    <property type="entry name" value="Selenoprotein_Rdx-typ"/>
</dbReference>
<dbReference type="Gene3D" id="3.40.30.10">
    <property type="entry name" value="Glutaredoxin"/>
    <property type="match status" value="1"/>
</dbReference>
<comment type="function">
    <text evidence="3">May be involved in a redox-related process.</text>
</comment>
<reference evidence="7" key="3">
    <citation type="submission" date="2025-09" db="UniProtKB">
        <authorList>
            <consortium name="Ensembl"/>
        </authorList>
    </citation>
    <scope>IDENTIFICATION</scope>
</reference>
<evidence type="ECO:0000256" key="3">
    <source>
        <dbReference type="ARBA" id="ARBA00056234"/>
    </source>
</evidence>
<evidence type="ECO:0000256" key="6">
    <source>
        <dbReference type="SAM" id="MobiDB-lite"/>
    </source>
</evidence>
<evidence type="ECO:0000256" key="1">
    <source>
        <dbReference type="ARBA" id="ARBA00022990"/>
    </source>
</evidence>
<reference evidence="8" key="1">
    <citation type="submission" date="2018-12" db="EMBL/GenBank/DDBJ databases">
        <authorList>
            <person name="Yazar S."/>
        </authorList>
    </citation>
    <scope>NUCLEOTIDE SEQUENCE [LARGE SCALE GENOMIC DNA]</scope>
</reference>
<dbReference type="PANTHER" id="PTHR33638">
    <property type="entry name" value="SELENOPROTEIN H"/>
    <property type="match status" value="1"/>
</dbReference>
<evidence type="ECO:0000256" key="5">
    <source>
        <dbReference type="ARBA" id="ARBA00070222"/>
    </source>
</evidence>
<dbReference type="FunFam" id="3.40.30.10:FF:000269">
    <property type="entry name" value="Selenoprotein H"/>
    <property type="match status" value="1"/>
</dbReference>
<reference evidence="7" key="2">
    <citation type="submission" date="2025-08" db="UniProtKB">
        <authorList>
            <consortium name="Ensembl"/>
        </authorList>
    </citation>
    <scope>IDENTIFICATION</scope>
</reference>
<dbReference type="Pfam" id="PF10262">
    <property type="entry name" value="Rdx"/>
    <property type="match status" value="1"/>
</dbReference>
<name>A0A4X2KCK5_VOMUR</name>
<dbReference type="Proteomes" id="UP000314987">
    <property type="component" value="Unassembled WGS sequence"/>
</dbReference>
<dbReference type="STRING" id="29139.ENSVURP00010007831"/>
<keyword evidence="1" id="KW-0007">Acetylation</keyword>
<dbReference type="NCBIfam" id="TIGR02174">
    <property type="entry name" value="CXXU_selWTH"/>
    <property type="match status" value="1"/>
</dbReference>
<keyword evidence="2" id="KW-0676">Redox-active center</keyword>
<organism evidence="7 8">
    <name type="scientific">Vombatus ursinus</name>
    <name type="common">Common wombat</name>
    <dbReference type="NCBI Taxonomy" id="29139"/>
    <lineage>
        <taxon>Eukaryota</taxon>
        <taxon>Metazoa</taxon>
        <taxon>Chordata</taxon>
        <taxon>Craniata</taxon>
        <taxon>Vertebrata</taxon>
        <taxon>Euteleostomi</taxon>
        <taxon>Mammalia</taxon>
        <taxon>Metatheria</taxon>
        <taxon>Diprotodontia</taxon>
        <taxon>Vombatidae</taxon>
        <taxon>Vombatus</taxon>
    </lineage>
</organism>